<evidence type="ECO:0000256" key="3">
    <source>
        <dbReference type="ARBA" id="ARBA00022752"/>
    </source>
</evidence>
<dbReference type="Proteomes" id="UP000053070">
    <property type="component" value="Unassembled WGS sequence"/>
</dbReference>
<dbReference type="CDD" id="cd00751">
    <property type="entry name" value="thiolase"/>
    <property type="match status" value="1"/>
</dbReference>
<dbReference type="NCBIfam" id="TIGR01930">
    <property type="entry name" value="AcCoA-C-Actrans"/>
    <property type="match status" value="1"/>
</dbReference>
<evidence type="ECO:0000313" key="7">
    <source>
        <dbReference type="EMBL" id="KLE32986.1"/>
    </source>
</evidence>
<dbReference type="InterPro" id="IPR020616">
    <property type="entry name" value="Thiolase_N"/>
</dbReference>
<dbReference type="EC" id="2.3.1.9" evidence="7"/>
<protein>
    <submittedName>
        <fullName evidence="7">Acetyl-CoA acetyltransferase</fullName>
        <ecNumber evidence="7">2.3.1.9</ecNumber>
    </submittedName>
</protein>
<comment type="similarity">
    <text evidence="1 6">Belongs to the thiolase-like superfamily. Thiolase family.</text>
</comment>
<dbReference type="GO" id="GO:0003985">
    <property type="term" value="F:acetyl-CoA C-acetyltransferase activity"/>
    <property type="evidence" value="ECO:0007669"/>
    <property type="project" value="UniProtKB-EC"/>
</dbReference>
<dbReference type="GO" id="GO:0044281">
    <property type="term" value="P:small molecule metabolic process"/>
    <property type="evidence" value="ECO:0007669"/>
    <property type="project" value="UniProtKB-ARBA"/>
</dbReference>
<dbReference type="Pfam" id="PF00108">
    <property type="entry name" value="Thiolase_N"/>
    <property type="match status" value="1"/>
</dbReference>
<dbReference type="EMBL" id="LBHC01000001">
    <property type="protein sequence ID" value="KLE32986.1"/>
    <property type="molecule type" value="Genomic_DNA"/>
</dbReference>
<keyword evidence="4 6" id="KW-0012">Acyltransferase</keyword>
<dbReference type="InterPro" id="IPR020610">
    <property type="entry name" value="Thiolase_AS"/>
</dbReference>
<evidence type="ECO:0000256" key="5">
    <source>
        <dbReference type="ARBA" id="ARBA00037924"/>
    </source>
</evidence>
<dbReference type="PATRIC" id="fig|502682.8.peg.606"/>
<accession>A0A0G9MQH5</accession>
<dbReference type="STRING" id="502682.BMF35_a2016"/>
<comment type="caution">
    <text evidence="7">The sequence shown here is derived from an EMBL/GenBank/DDBJ whole genome shotgun (WGS) entry which is preliminary data.</text>
</comment>
<reference evidence="7 8" key="1">
    <citation type="submission" date="2015-04" db="EMBL/GenBank/DDBJ databases">
        <title>The draft genome sequence of Erythrobacr gangjinensis K7-2.</title>
        <authorList>
            <person name="Zhuang L."/>
            <person name="Liu Y."/>
            <person name="Shao Z."/>
        </authorList>
    </citation>
    <scope>NUCLEOTIDE SEQUENCE [LARGE SCALE GENOMIC DNA]</scope>
    <source>
        <strain evidence="7 8">K7-2</strain>
    </source>
</reference>
<dbReference type="InterPro" id="IPR020615">
    <property type="entry name" value="Thiolase_acyl_enz_int_AS"/>
</dbReference>
<evidence type="ECO:0000256" key="1">
    <source>
        <dbReference type="ARBA" id="ARBA00010982"/>
    </source>
</evidence>
<comment type="pathway">
    <text evidence="5">Metabolic intermediate biosynthesis; (R)-mevalonate biosynthesis; (R)-mevalonate from acetyl-CoA: step 1/3.</text>
</comment>
<evidence type="ECO:0000256" key="6">
    <source>
        <dbReference type="RuleBase" id="RU003557"/>
    </source>
</evidence>
<keyword evidence="3" id="KW-0583">PHB biosynthesis</keyword>
<dbReference type="Gene3D" id="3.40.47.10">
    <property type="match status" value="1"/>
</dbReference>
<dbReference type="PROSITE" id="PS00098">
    <property type="entry name" value="THIOLASE_1"/>
    <property type="match status" value="1"/>
</dbReference>
<dbReference type="InterPro" id="IPR016039">
    <property type="entry name" value="Thiolase-like"/>
</dbReference>
<dbReference type="OrthoDB" id="9764638at2"/>
<proteinExistence type="inferred from homology"/>
<sequence length="398" mass="41120">MATFNESDPIVILSYARTPMGAMQGALADVAATDLGATAAKAAIERAGVSGDDVNRVYMGCVLPAGLGQAPARQVAILAGLPKSAQATTVNKVCGSGMQTVIMGAESLASGTSDVVLAGGMESMTNAPYLLKKHRSGARIGHDKAYDHMFLDGLEDAYEEGRAMGTFAQDMADKYQLTRESMDEYSIASLDRANKAIESGAFADEVVPVTYTTRRGDVTVDTDEAPGKGNPDKIPQLRPAFAKDGTITAATSSSISDGAAAVVLSRKSVADEKGLTPVATVVGMTAHAQAPEEFTIAPVGAIQKLLEQTGWSVDDVDLWEVNEAFACVAMFAMKDIGIDHAKINVNGGGTALGHPIGASGTRIIVTLLNALKQQGKKRGIASLCIGGGEATAVAVELA</sequence>
<dbReference type="RefSeq" id="WP_047005836.1">
    <property type="nucleotide sequence ID" value="NZ_CP018097.1"/>
</dbReference>
<dbReference type="Pfam" id="PF02803">
    <property type="entry name" value="Thiolase_C"/>
    <property type="match status" value="1"/>
</dbReference>
<gene>
    <name evidence="7" type="ORF">AAW01_02975</name>
</gene>
<dbReference type="InterPro" id="IPR002155">
    <property type="entry name" value="Thiolase"/>
</dbReference>
<dbReference type="PANTHER" id="PTHR18919">
    <property type="entry name" value="ACETYL-COA C-ACYLTRANSFERASE"/>
    <property type="match status" value="1"/>
</dbReference>
<evidence type="ECO:0000256" key="4">
    <source>
        <dbReference type="ARBA" id="ARBA00023315"/>
    </source>
</evidence>
<keyword evidence="2 6" id="KW-0808">Transferase</keyword>
<dbReference type="InterPro" id="IPR020617">
    <property type="entry name" value="Thiolase_C"/>
</dbReference>
<dbReference type="PROSITE" id="PS00099">
    <property type="entry name" value="THIOLASE_3"/>
    <property type="match status" value="1"/>
</dbReference>
<dbReference type="SUPFAM" id="SSF53901">
    <property type="entry name" value="Thiolase-like"/>
    <property type="match status" value="2"/>
</dbReference>
<name>A0A0G9MQH5_9SPHN</name>
<dbReference type="PANTHER" id="PTHR18919:SF138">
    <property type="entry name" value="ACETYL-COA C-ACETYLTRANSFERASE"/>
    <property type="match status" value="1"/>
</dbReference>
<dbReference type="KEGG" id="egn:BMF35_a2016"/>
<keyword evidence="8" id="KW-1185">Reference proteome</keyword>
<dbReference type="AlphaFoldDB" id="A0A0G9MQH5"/>
<evidence type="ECO:0000256" key="2">
    <source>
        <dbReference type="ARBA" id="ARBA00022679"/>
    </source>
</evidence>
<organism evidence="7 8">
    <name type="scientific">Aurantiacibacter gangjinensis</name>
    <dbReference type="NCBI Taxonomy" id="502682"/>
    <lineage>
        <taxon>Bacteria</taxon>
        <taxon>Pseudomonadati</taxon>
        <taxon>Pseudomonadota</taxon>
        <taxon>Alphaproteobacteria</taxon>
        <taxon>Sphingomonadales</taxon>
        <taxon>Erythrobacteraceae</taxon>
        <taxon>Aurantiacibacter</taxon>
    </lineage>
</organism>
<dbReference type="FunFam" id="3.40.47.10:FF:000010">
    <property type="entry name" value="Acetyl-CoA acetyltransferase (Thiolase)"/>
    <property type="match status" value="1"/>
</dbReference>
<dbReference type="GO" id="GO:0042619">
    <property type="term" value="P:poly-hydroxybutyrate biosynthetic process"/>
    <property type="evidence" value="ECO:0007669"/>
    <property type="project" value="UniProtKB-KW"/>
</dbReference>
<evidence type="ECO:0000313" key="8">
    <source>
        <dbReference type="Proteomes" id="UP000053070"/>
    </source>
</evidence>
<dbReference type="PIRSF" id="PIRSF000429">
    <property type="entry name" value="Ac-CoA_Ac_transf"/>
    <property type="match status" value="1"/>
</dbReference>